<evidence type="ECO:0000256" key="1">
    <source>
        <dbReference type="ARBA" id="ARBA00009477"/>
    </source>
</evidence>
<gene>
    <name evidence="3" type="ORF">GO499_05950</name>
</gene>
<evidence type="ECO:0000313" key="4">
    <source>
        <dbReference type="Proteomes" id="UP000464495"/>
    </source>
</evidence>
<keyword evidence="4" id="KW-1185">Reference proteome</keyword>
<dbReference type="Gene3D" id="1.10.287.470">
    <property type="entry name" value="Helix hairpin bin"/>
    <property type="match status" value="1"/>
</dbReference>
<name>A0A6P1T0F5_9RHOB</name>
<reference evidence="3 4" key="1">
    <citation type="submission" date="2019-12" db="EMBL/GenBank/DDBJ databases">
        <title>Complete genome sequence of Algicella marina strain 9Alg 56(T) isolated from the red alga Tichocarpus crinitus.</title>
        <authorList>
            <person name="Kim S.-G."/>
            <person name="Nedashkovskaya O.I."/>
        </authorList>
    </citation>
    <scope>NUCLEOTIDE SEQUENCE [LARGE SCALE GENOMIC DNA]</scope>
    <source>
        <strain evidence="3 4">9Alg 56</strain>
    </source>
</reference>
<dbReference type="SUPFAM" id="SSF111369">
    <property type="entry name" value="HlyD-like secretion proteins"/>
    <property type="match status" value="1"/>
</dbReference>
<dbReference type="Gene3D" id="2.40.30.170">
    <property type="match status" value="1"/>
</dbReference>
<accession>A0A6P1T0F5</accession>
<proteinExistence type="inferred from homology"/>
<organism evidence="3 4">
    <name type="scientific">Algicella marina</name>
    <dbReference type="NCBI Taxonomy" id="2683284"/>
    <lineage>
        <taxon>Bacteria</taxon>
        <taxon>Pseudomonadati</taxon>
        <taxon>Pseudomonadota</taxon>
        <taxon>Alphaproteobacteria</taxon>
        <taxon>Rhodobacterales</taxon>
        <taxon>Paracoccaceae</taxon>
        <taxon>Algicella</taxon>
    </lineage>
</organism>
<evidence type="ECO:0000259" key="2">
    <source>
        <dbReference type="Pfam" id="PF25954"/>
    </source>
</evidence>
<dbReference type="Proteomes" id="UP000464495">
    <property type="component" value="Chromosome"/>
</dbReference>
<dbReference type="Gene3D" id="2.40.50.100">
    <property type="match status" value="1"/>
</dbReference>
<dbReference type="GO" id="GO:0015562">
    <property type="term" value="F:efflux transmembrane transporter activity"/>
    <property type="evidence" value="ECO:0007669"/>
    <property type="project" value="TreeGrafter"/>
</dbReference>
<dbReference type="PANTHER" id="PTHR30469">
    <property type="entry name" value="MULTIDRUG RESISTANCE PROTEIN MDTA"/>
    <property type="match status" value="1"/>
</dbReference>
<dbReference type="InterPro" id="IPR058792">
    <property type="entry name" value="Beta-barrel_RND_2"/>
</dbReference>
<dbReference type="EMBL" id="CP046620">
    <property type="protein sequence ID" value="QHQ34769.1"/>
    <property type="molecule type" value="Genomic_DNA"/>
</dbReference>
<sequence length="375" mass="39228">MRILSFLTACLVALFLYAVIMERDALRALAGNTDEVELAQADTSGEASADQVTGAVAGGPVRVVVQVSEAEPVQSGLVLAGRTEAARKVEVKAETAGLVVSEPLQKGATVQAGELMCKLDAGTREASLAEARARQIEAETNFETATKLSERGFQSETSAIAAKAGLESAMAMVSQAEKEIERLEIRAPFNGILESDTAELGALLQPGASCGTLIALDPIKLVGYVPETEVEKLKLGAQAGGRLSTGRDVTGTVSFVSRSADPLTRTFQVEVDVPNSDGSIRDGISVDILIGLEAGQGHLLPQSALTLNDDGALGVRLNDNGVARFAPVTILRDSAEGMWLAGLPDRAEVIVVGQDFVVDGRAITPSYRSAEEPTQ</sequence>
<dbReference type="KEGG" id="amaq:GO499_05950"/>
<dbReference type="RefSeq" id="WP_161861337.1">
    <property type="nucleotide sequence ID" value="NZ_CP046620.1"/>
</dbReference>
<dbReference type="PANTHER" id="PTHR30469:SF29">
    <property type="entry name" value="BLR2860 PROTEIN"/>
    <property type="match status" value="1"/>
</dbReference>
<dbReference type="AlphaFoldDB" id="A0A6P1T0F5"/>
<dbReference type="InterPro" id="IPR006143">
    <property type="entry name" value="RND_pump_MFP"/>
</dbReference>
<evidence type="ECO:0000313" key="3">
    <source>
        <dbReference type="EMBL" id="QHQ34769.1"/>
    </source>
</evidence>
<dbReference type="Pfam" id="PF25954">
    <property type="entry name" value="Beta-barrel_RND_2"/>
    <property type="match status" value="1"/>
</dbReference>
<comment type="similarity">
    <text evidence="1">Belongs to the membrane fusion protein (MFP) (TC 8.A.1) family.</text>
</comment>
<dbReference type="NCBIfam" id="TIGR01730">
    <property type="entry name" value="RND_mfp"/>
    <property type="match status" value="1"/>
</dbReference>
<feature type="domain" description="CusB-like beta-barrel" evidence="2">
    <location>
        <begin position="224"/>
        <end position="288"/>
    </location>
</feature>
<protein>
    <submittedName>
        <fullName evidence="3">Efflux RND transporter periplasmic adaptor subunit</fullName>
    </submittedName>
</protein>
<dbReference type="GO" id="GO:1990281">
    <property type="term" value="C:efflux pump complex"/>
    <property type="evidence" value="ECO:0007669"/>
    <property type="project" value="TreeGrafter"/>
</dbReference>